<sequence>MFVRKNSDDLVVAGKLLIEMIDRGFVPQRLTFNRILNGLLLTGNQDFAKEILELQSRCGRIPRRFKL</sequence>
<name>A0A2P2Q5Z6_RHIMU</name>
<accession>A0A2P2Q5Z6</accession>
<evidence type="ECO:0008006" key="2">
    <source>
        <dbReference type="Google" id="ProtNLM"/>
    </source>
</evidence>
<dbReference type="EMBL" id="GGEC01081876">
    <property type="protein sequence ID" value="MBX62360.1"/>
    <property type="molecule type" value="Transcribed_RNA"/>
</dbReference>
<organism evidence="1">
    <name type="scientific">Rhizophora mucronata</name>
    <name type="common">Asiatic mangrove</name>
    <dbReference type="NCBI Taxonomy" id="61149"/>
    <lineage>
        <taxon>Eukaryota</taxon>
        <taxon>Viridiplantae</taxon>
        <taxon>Streptophyta</taxon>
        <taxon>Embryophyta</taxon>
        <taxon>Tracheophyta</taxon>
        <taxon>Spermatophyta</taxon>
        <taxon>Magnoliopsida</taxon>
        <taxon>eudicotyledons</taxon>
        <taxon>Gunneridae</taxon>
        <taxon>Pentapetalae</taxon>
        <taxon>rosids</taxon>
        <taxon>fabids</taxon>
        <taxon>Malpighiales</taxon>
        <taxon>Rhizophoraceae</taxon>
        <taxon>Rhizophora</taxon>
    </lineage>
</organism>
<dbReference type="AlphaFoldDB" id="A0A2P2Q5Z6"/>
<proteinExistence type="predicted"/>
<reference evidence="1" key="1">
    <citation type="submission" date="2018-02" db="EMBL/GenBank/DDBJ databases">
        <title>Rhizophora mucronata_Transcriptome.</title>
        <authorList>
            <person name="Meera S.P."/>
            <person name="Sreeshan A."/>
            <person name="Augustine A."/>
        </authorList>
    </citation>
    <scope>NUCLEOTIDE SEQUENCE</scope>
    <source>
        <tissue evidence="1">Leaf</tissue>
    </source>
</reference>
<evidence type="ECO:0000313" key="1">
    <source>
        <dbReference type="EMBL" id="MBX62360.1"/>
    </source>
</evidence>
<protein>
    <recommendedName>
        <fullName evidence="2">Pentatricopeptide repeat-containing protein</fullName>
    </recommendedName>
</protein>